<dbReference type="GO" id="GO:0004523">
    <property type="term" value="F:RNA-DNA hybrid ribonuclease activity"/>
    <property type="evidence" value="ECO:0007669"/>
    <property type="project" value="UniProtKB-UniRule"/>
</dbReference>
<dbReference type="AlphaFoldDB" id="A0A432W0U0"/>
<dbReference type="GO" id="GO:0005737">
    <property type="term" value="C:cytoplasm"/>
    <property type="evidence" value="ECO:0007669"/>
    <property type="project" value="UniProtKB-SubCell"/>
</dbReference>
<comment type="catalytic activity">
    <reaction evidence="1 11">
        <text>Endonucleolytic cleavage to 5'-phosphomonoester.</text>
        <dbReference type="EC" id="3.1.26.4"/>
    </reaction>
</comment>
<evidence type="ECO:0000256" key="2">
    <source>
        <dbReference type="ARBA" id="ARBA00004065"/>
    </source>
</evidence>
<name>A0A432W0U0_9GAMM</name>
<evidence type="ECO:0000256" key="3">
    <source>
        <dbReference type="ARBA" id="ARBA00005300"/>
    </source>
</evidence>
<feature type="domain" description="RNase H type-1" evidence="12">
    <location>
        <begin position="7"/>
        <end position="148"/>
    </location>
</feature>
<evidence type="ECO:0000256" key="6">
    <source>
        <dbReference type="ARBA" id="ARBA00022722"/>
    </source>
</evidence>
<dbReference type="PROSITE" id="PS50879">
    <property type="entry name" value="RNASE_H_1"/>
    <property type="match status" value="1"/>
</dbReference>
<comment type="subunit">
    <text evidence="4 11">Monomer.</text>
</comment>
<dbReference type="InterPro" id="IPR036397">
    <property type="entry name" value="RNaseH_sf"/>
</dbReference>
<evidence type="ECO:0000313" key="14">
    <source>
        <dbReference type="Proteomes" id="UP000288395"/>
    </source>
</evidence>
<evidence type="ECO:0000256" key="7">
    <source>
        <dbReference type="ARBA" id="ARBA00022723"/>
    </source>
</evidence>
<dbReference type="InterPro" id="IPR050092">
    <property type="entry name" value="RNase_H"/>
</dbReference>
<dbReference type="InterPro" id="IPR012337">
    <property type="entry name" value="RNaseH-like_sf"/>
</dbReference>
<gene>
    <name evidence="11" type="primary">rnhA</name>
    <name evidence="13" type="ORF">CWE08_05590</name>
</gene>
<organism evidence="13 14">
    <name type="scientific">Aliidiomarina iranensis</name>
    <dbReference type="NCBI Taxonomy" id="1434071"/>
    <lineage>
        <taxon>Bacteria</taxon>
        <taxon>Pseudomonadati</taxon>
        <taxon>Pseudomonadota</taxon>
        <taxon>Gammaproteobacteria</taxon>
        <taxon>Alteromonadales</taxon>
        <taxon>Idiomarinaceae</taxon>
        <taxon>Aliidiomarina</taxon>
    </lineage>
</organism>
<comment type="similarity">
    <text evidence="3 11">Belongs to the RNase H family.</text>
</comment>
<comment type="function">
    <text evidence="2 11">Endonuclease that specifically degrades the RNA of RNA-DNA hybrids.</text>
</comment>
<keyword evidence="9 11" id="KW-0378">Hydrolase</keyword>
<dbReference type="PANTHER" id="PTHR10642">
    <property type="entry name" value="RIBONUCLEASE H1"/>
    <property type="match status" value="1"/>
</dbReference>
<accession>A0A432W0U0</accession>
<comment type="subcellular location">
    <subcellularLocation>
        <location evidence="11">Cytoplasm</location>
    </subcellularLocation>
</comment>
<keyword evidence="8 11" id="KW-0255">Endonuclease</keyword>
<dbReference type="EMBL" id="PIPJ01000002">
    <property type="protein sequence ID" value="RUO22639.1"/>
    <property type="molecule type" value="Genomic_DNA"/>
</dbReference>
<keyword evidence="14" id="KW-1185">Reference proteome</keyword>
<dbReference type="GO" id="GO:0000287">
    <property type="term" value="F:magnesium ion binding"/>
    <property type="evidence" value="ECO:0007669"/>
    <property type="project" value="UniProtKB-UniRule"/>
</dbReference>
<keyword evidence="11" id="KW-0963">Cytoplasm</keyword>
<dbReference type="GO" id="GO:0043137">
    <property type="term" value="P:DNA replication, removal of RNA primer"/>
    <property type="evidence" value="ECO:0007669"/>
    <property type="project" value="TreeGrafter"/>
</dbReference>
<proteinExistence type="inferred from homology"/>
<keyword evidence="7 11" id="KW-0479">Metal-binding</keyword>
<evidence type="ECO:0000256" key="4">
    <source>
        <dbReference type="ARBA" id="ARBA00011245"/>
    </source>
</evidence>
<feature type="binding site" evidence="11">
    <location>
        <position position="76"/>
    </location>
    <ligand>
        <name>Mg(2+)</name>
        <dbReference type="ChEBI" id="CHEBI:18420"/>
        <label>1</label>
    </ligand>
</feature>
<evidence type="ECO:0000256" key="1">
    <source>
        <dbReference type="ARBA" id="ARBA00000077"/>
    </source>
</evidence>
<dbReference type="Pfam" id="PF00075">
    <property type="entry name" value="RNase_H"/>
    <property type="match status" value="1"/>
</dbReference>
<dbReference type="OrthoDB" id="7845843at2"/>
<feature type="binding site" evidence="11">
    <location>
        <position position="140"/>
    </location>
    <ligand>
        <name>Mg(2+)</name>
        <dbReference type="ChEBI" id="CHEBI:18420"/>
        <label>2</label>
    </ligand>
</feature>
<dbReference type="EC" id="3.1.26.4" evidence="5 11"/>
<evidence type="ECO:0000259" key="12">
    <source>
        <dbReference type="PROSITE" id="PS50879"/>
    </source>
</evidence>
<dbReference type="InterPro" id="IPR022892">
    <property type="entry name" value="RNaseHI"/>
</dbReference>
<keyword evidence="10 11" id="KW-0460">Magnesium</keyword>
<feature type="binding site" evidence="11">
    <location>
        <position position="16"/>
    </location>
    <ligand>
        <name>Mg(2+)</name>
        <dbReference type="ChEBI" id="CHEBI:18420"/>
        <label>1</label>
    </ligand>
</feature>
<dbReference type="GO" id="GO:0003676">
    <property type="term" value="F:nucleic acid binding"/>
    <property type="evidence" value="ECO:0007669"/>
    <property type="project" value="InterPro"/>
</dbReference>
<dbReference type="FunFam" id="3.30.420.10:FF:000089">
    <property type="entry name" value="Ribonuclease H"/>
    <property type="match status" value="1"/>
</dbReference>
<dbReference type="HAMAP" id="MF_00042">
    <property type="entry name" value="RNase_H"/>
    <property type="match status" value="1"/>
</dbReference>
<feature type="binding site" evidence="11">
    <location>
        <position position="16"/>
    </location>
    <ligand>
        <name>Mg(2+)</name>
        <dbReference type="ChEBI" id="CHEBI:18420"/>
        <label>2</label>
    </ligand>
</feature>
<protein>
    <recommendedName>
        <fullName evidence="5 11">Ribonuclease H</fullName>
        <shortName evidence="11">RNase H</shortName>
        <ecNumber evidence="5 11">3.1.26.4</ecNumber>
    </recommendedName>
</protein>
<evidence type="ECO:0000256" key="8">
    <source>
        <dbReference type="ARBA" id="ARBA00022759"/>
    </source>
</evidence>
<keyword evidence="6 11" id="KW-0540">Nuclease</keyword>
<comment type="caution">
    <text evidence="13">The sequence shown here is derived from an EMBL/GenBank/DDBJ whole genome shotgun (WGS) entry which is preliminary data.</text>
</comment>
<evidence type="ECO:0000256" key="11">
    <source>
        <dbReference type="HAMAP-Rule" id="MF_00042"/>
    </source>
</evidence>
<sequence length="162" mass="18043">MNDNKPKKATVIIYTDGSCLGNPGPGGYGVVLQAGKHKKELAKGFRLTTNNRMELLAAAVALESLTRPCAVELWTDSEYVRQGITSWLVGWKRNNWRTSQKKPVKNVDLWQRLDKAQERHDVAWHWVKGHAGNAGNERCDVLAREAATYAAEHEDSGYVPSA</sequence>
<evidence type="ECO:0000256" key="10">
    <source>
        <dbReference type="ARBA" id="ARBA00022842"/>
    </source>
</evidence>
<comment type="cofactor">
    <cofactor evidence="11">
        <name>Mg(2+)</name>
        <dbReference type="ChEBI" id="CHEBI:18420"/>
    </cofactor>
    <text evidence="11">Binds 1 Mg(2+) ion per subunit. May bind a second metal ion at a regulatory site, or after substrate binding.</text>
</comment>
<evidence type="ECO:0000313" key="13">
    <source>
        <dbReference type="EMBL" id="RUO22639.1"/>
    </source>
</evidence>
<reference evidence="14" key="1">
    <citation type="journal article" date="2018" name="Front. Microbiol.">
        <title>Genome-Based Analysis Reveals the Taxonomy and Diversity of the Family Idiomarinaceae.</title>
        <authorList>
            <person name="Liu Y."/>
            <person name="Lai Q."/>
            <person name="Shao Z."/>
        </authorList>
    </citation>
    <scope>NUCLEOTIDE SEQUENCE [LARGE SCALE GENOMIC DNA]</scope>
    <source>
        <strain evidence="14">GBPy7</strain>
    </source>
</reference>
<evidence type="ECO:0000256" key="5">
    <source>
        <dbReference type="ARBA" id="ARBA00012180"/>
    </source>
</evidence>
<feature type="binding site" evidence="11">
    <location>
        <position position="54"/>
    </location>
    <ligand>
        <name>Mg(2+)</name>
        <dbReference type="ChEBI" id="CHEBI:18420"/>
        <label>1</label>
    </ligand>
</feature>
<dbReference type="RefSeq" id="WP_126766457.1">
    <property type="nucleotide sequence ID" value="NZ_PIPJ01000002.1"/>
</dbReference>
<dbReference type="SUPFAM" id="SSF53098">
    <property type="entry name" value="Ribonuclease H-like"/>
    <property type="match status" value="1"/>
</dbReference>
<dbReference type="Gene3D" id="3.30.420.10">
    <property type="entry name" value="Ribonuclease H-like superfamily/Ribonuclease H"/>
    <property type="match status" value="1"/>
</dbReference>
<dbReference type="NCBIfam" id="NF001236">
    <property type="entry name" value="PRK00203.1"/>
    <property type="match status" value="1"/>
</dbReference>
<dbReference type="PANTHER" id="PTHR10642:SF26">
    <property type="entry name" value="RIBONUCLEASE H1"/>
    <property type="match status" value="1"/>
</dbReference>
<dbReference type="CDD" id="cd09278">
    <property type="entry name" value="RNase_HI_prokaryote_like"/>
    <property type="match status" value="1"/>
</dbReference>
<dbReference type="Proteomes" id="UP000288395">
    <property type="component" value="Unassembled WGS sequence"/>
</dbReference>
<dbReference type="InterPro" id="IPR002156">
    <property type="entry name" value="RNaseH_domain"/>
</dbReference>
<evidence type="ECO:0000256" key="9">
    <source>
        <dbReference type="ARBA" id="ARBA00022801"/>
    </source>
</evidence>